<evidence type="ECO:0000256" key="1">
    <source>
        <dbReference type="SAM" id="MobiDB-lite"/>
    </source>
</evidence>
<feature type="compositionally biased region" description="Basic and acidic residues" evidence="1">
    <location>
        <begin position="293"/>
        <end position="322"/>
    </location>
</feature>
<dbReference type="Pfam" id="PF06456">
    <property type="entry name" value="Arfaptin"/>
    <property type="match status" value="1"/>
</dbReference>
<evidence type="ECO:0000313" key="4">
    <source>
        <dbReference type="Proteomes" id="UP001381693"/>
    </source>
</evidence>
<reference evidence="3 4" key="1">
    <citation type="submission" date="2023-11" db="EMBL/GenBank/DDBJ databases">
        <title>Halocaridina rubra genome assembly.</title>
        <authorList>
            <person name="Smith C."/>
        </authorList>
    </citation>
    <scope>NUCLEOTIDE SEQUENCE [LARGE SCALE GENOMIC DNA]</scope>
    <source>
        <strain evidence="3">EP-1</strain>
        <tissue evidence="3">Whole</tissue>
    </source>
</reference>
<dbReference type="PROSITE" id="PS50870">
    <property type="entry name" value="AH"/>
    <property type="match status" value="1"/>
</dbReference>
<accession>A0AAN8WGX1</accession>
<feature type="domain" description="AH" evidence="2">
    <location>
        <begin position="56"/>
        <end position="259"/>
    </location>
</feature>
<dbReference type="FunFam" id="1.20.1270.60:FF:000068">
    <property type="entry name" value="Islet cell autoantigen"/>
    <property type="match status" value="1"/>
</dbReference>
<feature type="compositionally biased region" description="Polar residues" evidence="1">
    <location>
        <begin position="511"/>
        <end position="534"/>
    </location>
</feature>
<protein>
    <submittedName>
        <fullName evidence="3">Islet cell autoantigen 1</fullName>
    </submittedName>
</protein>
<comment type="caution">
    <text evidence="3">The sequence shown here is derived from an EMBL/GenBank/DDBJ whole genome shotgun (WGS) entry which is preliminary data.</text>
</comment>
<evidence type="ECO:0000313" key="3">
    <source>
        <dbReference type="EMBL" id="KAK7066105.1"/>
    </source>
</evidence>
<dbReference type="SMART" id="SM01237">
    <property type="entry name" value="ICA69"/>
    <property type="match status" value="1"/>
</dbReference>
<feature type="compositionally biased region" description="Polar residues" evidence="1">
    <location>
        <begin position="417"/>
        <end position="438"/>
    </location>
</feature>
<feature type="region of interest" description="Disordered" evidence="1">
    <location>
        <begin position="417"/>
        <end position="455"/>
    </location>
</feature>
<sequence length="574" mass="64653">MTMTQQIHSYSGQGYDRWVERNSNSSTLGKVQKQFWFTKSAVIRKLGKKEDEHVVASDAELDAKIELFKAIEASTRDLQILLADYQNKICIMAQEENALGRLLKEYGKQDRSRAGKMMTAVGKSLSYTAQQRVALRNPLVRLFQEVDTFQTRAVEDTLCTVTEMEKIRTEYRGALMWMKNISQDFNPDQYHQLEKFREVQGTVKQKKAKFDRIKLKSLQKIDLLAASRCNMFSHALIVYQNNLITFSEKTSKTLSTVACNFRGYQPYDFQVIKELAEPQRMLDDLKEDDENEKLEGDDKTFFNAEYHDDPDKKKAKGKEKQTSKMSKRKATSDQKKSDSLVNLFDYGSEEKGDDLLSMSQTENNPFSSSGDTDATSRIMDILTNNPEVPDTEKDTQQMLKELFDSPVHQPLPVFGSDETSGETSHFSQNQNIGTTQNHGDIDSDPFSMLQSQSSQASQSMFLPSQLLDFGMQGWQDFSASQDFPSQVNPFTAGNSGVGSVASNSTTPAGAWSQTQGQQTSSANLAASASGTSQSHDLKQEVNKLDWYKVFQDIDPLSDPASAIFSQVMDDDKKC</sequence>
<dbReference type="InterPro" id="IPR010504">
    <property type="entry name" value="AH_dom"/>
</dbReference>
<keyword evidence="4" id="KW-1185">Reference proteome</keyword>
<dbReference type="Gene3D" id="1.20.1270.60">
    <property type="entry name" value="Arfaptin homology (AH) domain/BAR domain"/>
    <property type="match status" value="1"/>
</dbReference>
<organism evidence="3 4">
    <name type="scientific">Halocaridina rubra</name>
    <name type="common">Hawaiian red shrimp</name>
    <dbReference type="NCBI Taxonomy" id="373956"/>
    <lineage>
        <taxon>Eukaryota</taxon>
        <taxon>Metazoa</taxon>
        <taxon>Ecdysozoa</taxon>
        <taxon>Arthropoda</taxon>
        <taxon>Crustacea</taxon>
        <taxon>Multicrustacea</taxon>
        <taxon>Malacostraca</taxon>
        <taxon>Eumalacostraca</taxon>
        <taxon>Eucarida</taxon>
        <taxon>Decapoda</taxon>
        <taxon>Pleocyemata</taxon>
        <taxon>Caridea</taxon>
        <taxon>Atyoidea</taxon>
        <taxon>Atyidae</taxon>
        <taxon>Halocaridina</taxon>
    </lineage>
</organism>
<proteinExistence type="predicted"/>
<dbReference type="AlphaFoldDB" id="A0AAN8WGX1"/>
<feature type="region of interest" description="Disordered" evidence="1">
    <location>
        <begin position="355"/>
        <end position="375"/>
    </location>
</feature>
<dbReference type="EMBL" id="JAXCGZ010019430">
    <property type="protein sequence ID" value="KAK7066105.1"/>
    <property type="molecule type" value="Genomic_DNA"/>
</dbReference>
<dbReference type="PANTHER" id="PTHR10164:SF4">
    <property type="entry name" value="GH23156P"/>
    <property type="match status" value="1"/>
</dbReference>
<dbReference type="SMART" id="SM01015">
    <property type="entry name" value="Arfaptin"/>
    <property type="match status" value="1"/>
</dbReference>
<dbReference type="GO" id="GO:0005794">
    <property type="term" value="C:Golgi apparatus"/>
    <property type="evidence" value="ECO:0007669"/>
    <property type="project" value="TreeGrafter"/>
</dbReference>
<gene>
    <name evidence="3" type="primary">ICA1</name>
    <name evidence="3" type="ORF">SK128_026066</name>
</gene>
<dbReference type="InterPro" id="IPR024114">
    <property type="entry name" value="Islet_autoAg_Ica1/Ica1-like"/>
</dbReference>
<name>A0AAN8WGX1_HALRR</name>
<feature type="region of interest" description="Disordered" evidence="1">
    <location>
        <begin position="289"/>
        <end position="337"/>
    </location>
</feature>
<evidence type="ECO:0000259" key="2">
    <source>
        <dbReference type="PROSITE" id="PS50870"/>
    </source>
</evidence>
<dbReference type="InterPro" id="IPR027267">
    <property type="entry name" value="AH/BAR_dom_sf"/>
</dbReference>
<dbReference type="InterPro" id="IPR006723">
    <property type="entry name" value="Islet_autoAg_Ica1_C"/>
</dbReference>
<feature type="compositionally biased region" description="Polar residues" evidence="1">
    <location>
        <begin position="357"/>
        <end position="375"/>
    </location>
</feature>
<dbReference type="PANTHER" id="PTHR10164">
    <property type="entry name" value="ISLET CELL AUTOANTIGEN 1"/>
    <property type="match status" value="1"/>
</dbReference>
<feature type="region of interest" description="Disordered" evidence="1">
    <location>
        <begin position="498"/>
        <end position="536"/>
    </location>
</feature>
<dbReference type="GO" id="GO:0051049">
    <property type="term" value="P:regulation of transport"/>
    <property type="evidence" value="ECO:0007669"/>
    <property type="project" value="TreeGrafter"/>
</dbReference>
<dbReference type="Proteomes" id="UP001381693">
    <property type="component" value="Unassembled WGS sequence"/>
</dbReference>
<dbReference type="Pfam" id="PF04629">
    <property type="entry name" value="ICA69"/>
    <property type="match status" value="1"/>
</dbReference>
<dbReference type="GO" id="GO:0019904">
    <property type="term" value="F:protein domain specific binding"/>
    <property type="evidence" value="ECO:0007669"/>
    <property type="project" value="InterPro"/>
</dbReference>
<dbReference type="SUPFAM" id="SSF103657">
    <property type="entry name" value="BAR/IMD domain-like"/>
    <property type="match status" value="1"/>
</dbReference>